<evidence type="ECO:0000256" key="1">
    <source>
        <dbReference type="SAM" id="MobiDB-lite"/>
    </source>
</evidence>
<keyword evidence="2" id="KW-0732">Signal</keyword>
<sequence length="243" mass="28118">MKFKFTLLTSWTLLPTSIPNTDCEDNEAILFAQYLTEYTENKYGLNVFWPRQRGEAFLHNSFNSFEERFLTHSEYALLIVSGQNASCLNCIYPRFLVFLTAKKSWTERILIIFLKQPTYLLNFDLSLLKHPPILFNDDSTNHFKPSEFRDGGFGNMDPSKLGLLLEQQMKLIQMLTHTKLTSNTKPSSSTTTTTTTTTAPSVDGIANSISEFHYDPESNVTFDMWFRRYEDLFKFDFANQDDA</sequence>
<dbReference type="Proteomes" id="UP000269396">
    <property type="component" value="Unassembled WGS sequence"/>
</dbReference>
<evidence type="ECO:0000259" key="3">
    <source>
        <dbReference type="Pfam" id="PF23309"/>
    </source>
</evidence>
<dbReference type="AlphaFoldDB" id="A0A183P4D5"/>
<feature type="compositionally biased region" description="Low complexity" evidence="1">
    <location>
        <begin position="181"/>
        <end position="198"/>
    </location>
</feature>
<dbReference type="Pfam" id="PF23309">
    <property type="entry name" value="DUF7083"/>
    <property type="match status" value="1"/>
</dbReference>
<proteinExistence type="predicted"/>
<gene>
    <name evidence="4" type="ORF">SMTD_LOCUS9221</name>
</gene>
<dbReference type="InterPro" id="IPR055510">
    <property type="entry name" value="DUF7083"/>
</dbReference>
<accession>A0A183P4D5</accession>
<dbReference type="EMBL" id="UZAL01029511">
    <property type="protein sequence ID" value="VDP48683.1"/>
    <property type="molecule type" value="Genomic_DNA"/>
</dbReference>
<evidence type="ECO:0000256" key="2">
    <source>
        <dbReference type="SAM" id="SignalP"/>
    </source>
</evidence>
<organism evidence="4 5">
    <name type="scientific">Schistosoma mattheei</name>
    <dbReference type="NCBI Taxonomy" id="31246"/>
    <lineage>
        <taxon>Eukaryota</taxon>
        <taxon>Metazoa</taxon>
        <taxon>Spiralia</taxon>
        <taxon>Lophotrochozoa</taxon>
        <taxon>Platyhelminthes</taxon>
        <taxon>Trematoda</taxon>
        <taxon>Digenea</taxon>
        <taxon>Strigeidida</taxon>
        <taxon>Schistosomatoidea</taxon>
        <taxon>Schistosomatidae</taxon>
        <taxon>Schistosoma</taxon>
    </lineage>
</organism>
<evidence type="ECO:0000313" key="5">
    <source>
        <dbReference type="Proteomes" id="UP000269396"/>
    </source>
</evidence>
<feature type="chain" id="PRO_5044288218" description="DUF7083 domain-containing protein" evidence="2">
    <location>
        <begin position="24"/>
        <end position="243"/>
    </location>
</feature>
<feature type="signal peptide" evidence="2">
    <location>
        <begin position="1"/>
        <end position="23"/>
    </location>
</feature>
<protein>
    <recommendedName>
        <fullName evidence="3">DUF7083 domain-containing protein</fullName>
    </recommendedName>
</protein>
<feature type="region of interest" description="Disordered" evidence="1">
    <location>
        <begin position="181"/>
        <end position="200"/>
    </location>
</feature>
<evidence type="ECO:0000313" key="4">
    <source>
        <dbReference type="EMBL" id="VDP48683.1"/>
    </source>
</evidence>
<feature type="domain" description="DUF7083" evidence="3">
    <location>
        <begin position="203"/>
        <end position="236"/>
    </location>
</feature>
<name>A0A183P4D5_9TREM</name>
<reference evidence="4 5" key="1">
    <citation type="submission" date="2018-11" db="EMBL/GenBank/DDBJ databases">
        <authorList>
            <consortium name="Pathogen Informatics"/>
        </authorList>
    </citation>
    <scope>NUCLEOTIDE SEQUENCE [LARGE SCALE GENOMIC DNA]</scope>
    <source>
        <strain>Denwood</strain>
        <strain evidence="5">Zambia</strain>
    </source>
</reference>
<keyword evidence="5" id="KW-1185">Reference proteome</keyword>